<dbReference type="GO" id="GO:0030490">
    <property type="term" value="P:maturation of SSU-rRNA"/>
    <property type="evidence" value="ECO:0007669"/>
    <property type="project" value="InterPro"/>
</dbReference>
<feature type="compositionally biased region" description="Polar residues" evidence="1">
    <location>
        <begin position="1106"/>
        <end position="1116"/>
    </location>
</feature>
<feature type="compositionally biased region" description="Basic and acidic residues" evidence="1">
    <location>
        <begin position="1073"/>
        <end position="1090"/>
    </location>
</feature>
<dbReference type="EMBL" id="LAVV01006554">
    <property type="protein sequence ID" value="KNZ59380.1"/>
    <property type="molecule type" value="Genomic_DNA"/>
</dbReference>
<accession>A0A0L6VH08</accession>
<dbReference type="Proteomes" id="UP000037035">
    <property type="component" value="Unassembled WGS sequence"/>
</dbReference>
<comment type="caution">
    <text evidence="2">The sequence shown here is derived from an EMBL/GenBank/DDBJ whole genome shotgun (WGS) entry which is preliminary data.</text>
</comment>
<dbReference type="PANTHER" id="PTHR15633">
    <property type="entry name" value="NUCLEOLAR PROTEIN 11"/>
    <property type="match status" value="1"/>
</dbReference>
<evidence type="ECO:0000313" key="3">
    <source>
        <dbReference type="Proteomes" id="UP000037035"/>
    </source>
</evidence>
<dbReference type="GO" id="GO:0005730">
    <property type="term" value="C:nucleolus"/>
    <property type="evidence" value="ECO:0007669"/>
    <property type="project" value="TreeGrafter"/>
</dbReference>
<feature type="region of interest" description="Disordered" evidence="1">
    <location>
        <begin position="1"/>
        <end position="21"/>
    </location>
</feature>
<organism evidence="2 3">
    <name type="scientific">Puccinia sorghi</name>
    <dbReference type="NCBI Taxonomy" id="27349"/>
    <lineage>
        <taxon>Eukaryota</taxon>
        <taxon>Fungi</taxon>
        <taxon>Dikarya</taxon>
        <taxon>Basidiomycota</taxon>
        <taxon>Pucciniomycotina</taxon>
        <taxon>Pucciniomycetes</taxon>
        <taxon>Pucciniales</taxon>
        <taxon>Pucciniaceae</taxon>
        <taxon>Puccinia</taxon>
    </lineage>
</organism>
<feature type="compositionally biased region" description="Basic residues" evidence="1">
    <location>
        <begin position="1117"/>
        <end position="1127"/>
    </location>
</feature>
<feature type="region of interest" description="Disordered" evidence="1">
    <location>
        <begin position="1067"/>
        <end position="1140"/>
    </location>
</feature>
<feature type="region of interest" description="Disordered" evidence="1">
    <location>
        <begin position="329"/>
        <end position="356"/>
    </location>
</feature>
<protein>
    <submittedName>
        <fullName evidence="2">Uncharacterized protein</fullName>
    </submittedName>
</protein>
<dbReference type="PANTHER" id="PTHR15633:SF2">
    <property type="entry name" value="NUCLEOLAR PROTEIN 11"/>
    <property type="match status" value="1"/>
</dbReference>
<dbReference type="AlphaFoldDB" id="A0A0L6VH08"/>
<dbReference type="VEuPathDB" id="FungiDB:VP01_1745g2"/>
<sequence>MGWVDTTVPARSGGPQVALRHSSNRLASSTARLLQTSCVMAQLQPPFALASYPALLSPDHNVDSHKPSSPPPPSFSTYPVLRLSASQRTPKLALQAIVTVPGQGWSIHKVSDQTILSSQKVSPSLVFTAPSVALSIPHIQQTDQKSEPISKSSTKKNRKIRTRYVYAAVASCLSDPSPAVNQGRTIWVWIEKEVNGGFGERDASNADPLKSSSANIVKEFPSRVEMVYPLPSSCPKDSPDTQLARLLVLLQSGDALLCSQDLTTIATCRIHSNPSPSIPIQAPYVRVQTHTKDQEFNTASNLIRHPGISILNSPGLLIYISRLKPEFSTPSEPLPTDSTPNTRASKKRKSVAAQPPKPISSVLTHYSHLEICILEVHSDKLITLGLTSRKENFLDVAIGAPGWVTIMGKLLRFNPRSEQFIHLTFHLSPPMTKYYDSEPSHTLSTYLISRYLSSDLEVESMPSQDLTLIPHPQCNAIQLKTKPQSLEAASTLKASSPVLVPLPCSVPLVFVIVSHSTLPTTAPPTTCLGLVVDLYHQAVLFVLEYPWPTAPKHSQELPSGHEPLTVSATLSPLSQPPHIYLCLSYQSLRLVQVLQAPEFPPDTPSWVEVLNPVVTDATLSWIIQQSNGVNPPTKISRDRQKRLLLSEELLGCCTMSFSTKACPNEVPHLPTLKAFISRFNDVCLGGIYETGHWTAETSKAAEAAWAQCILCPSSGKQASESQDVDMAGNDSSDHAVDQLVTKFLRGSNSESKLRSILSKAFVHALLEICLGQFAADMGKELTSNLADQNSLRSGNRLSASSKPYPAQIIICLLYSGLVEQNMVAGGVVAALRRTGDVAAVEVAVSKLYDVNEYELVETILWIIQLQGSQPRVSGSKEAKNRQLSTLERLLSKIVSQPLSTGPLKKALRQTLDPNDILIIFRILNEWIEWWMEEGMEILQIDGHATKSLHPNPKPTEDFSGPASAQLPRDNVCRLDNLVRFFSCIDAMSILEFLQLAEPVSNWSGLPDLARIFEFIECSLDAHLIGLIQYNEAKSILEALRLKLNWEIEIDTVLLGLSGPLTQSAKLIKQKQSRQKDKLASKQASSKDQKAKPKGSNSKASEPPNHRSYSNRTASKLSTKKNKTKRYKHPDARRLQGEISNAQSLAEYALERFNL</sequence>
<evidence type="ECO:0000256" key="1">
    <source>
        <dbReference type="SAM" id="MobiDB-lite"/>
    </source>
</evidence>
<gene>
    <name evidence="2" type="ORF">VP01_1745g2</name>
</gene>
<keyword evidence="3" id="KW-1185">Reference proteome</keyword>
<dbReference type="STRING" id="27349.A0A0L6VH08"/>
<feature type="compositionally biased region" description="Polar residues" evidence="1">
    <location>
        <begin position="329"/>
        <end position="343"/>
    </location>
</feature>
<dbReference type="OrthoDB" id="4349954at2759"/>
<dbReference type="InterPro" id="IPR042859">
    <property type="entry name" value="NOL11"/>
</dbReference>
<proteinExistence type="predicted"/>
<evidence type="ECO:0000313" key="2">
    <source>
        <dbReference type="EMBL" id="KNZ59380.1"/>
    </source>
</evidence>
<name>A0A0L6VH08_9BASI</name>
<dbReference type="GO" id="GO:0003723">
    <property type="term" value="F:RNA binding"/>
    <property type="evidence" value="ECO:0007669"/>
    <property type="project" value="TreeGrafter"/>
</dbReference>
<reference evidence="2 3" key="1">
    <citation type="submission" date="2015-08" db="EMBL/GenBank/DDBJ databases">
        <title>Next Generation Sequencing and Analysis of the Genome of Puccinia sorghi L Schw, the Causal Agent of Maize Common Rust.</title>
        <authorList>
            <person name="Rochi L."/>
            <person name="Burguener G."/>
            <person name="Darino M."/>
            <person name="Turjanski A."/>
            <person name="Kreff E."/>
            <person name="Dieguez M.J."/>
            <person name="Sacco F."/>
        </authorList>
    </citation>
    <scope>NUCLEOTIDE SEQUENCE [LARGE SCALE GENOMIC DNA]</scope>
    <source>
        <strain evidence="2 3">RO10H11247</strain>
    </source>
</reference>